<feature type="transmembrane region" description="Helical" evidence="2">
    <location>
        <begin position="74"/>
        <end position="94"/>
    </location>
</feature>
<evidence type="ECO:0000259" key="3">
    <source>
        <dbReference type="Pfam" id="PF01569"/>
    </source>
</evidence>
<protein>
    <submittedName>
        <fullName evidence="4">Phosphatase PAP2 family protein</fullName>
    </submittedName>
</protein>
<dbReference type="AlphaFoldDB" id="A0AAU2GW59"/>
<accession>A0AAU2GW59</accession>
<keyword evidence="2" id="KW-0812">Transmembrane</keyword>
<organism evidence="4">
    <name type="scientific">Streptomyces sp. NBC_00060</name>
    <dbReference type="NCBI Taxonomy" id="2975636"/>
    <lineage>
        <taxon>Bacteria</taxon>
        <taxon>Bacillati</taxon>
        <taxon>Actinomycetota</taxon>
        <taxon>Actinomycetes</taxon>
        <taxon>Kitasatosporales</taxon>
        <taxon>Streptomycetaceae</taxon>
        <taxon>Streptomyces</taxon>
    </lineage>
</organism>
<keyword evidence="2" id="KW-1133">Transmembrane helix</keyword>
<sequence>MRETPRPQETAGGSRAAHPQPRSGRALAHTTGASGSGTPHRSDGRPPHTPRGARHTGQGGRPGTSPPVPGRPAFLLPAFAALAALFSLLTWQVVADGPLRRLDERVGGHLAGRGPQDVAQALADLGSMPVALPVLALALGYAVWRGARLDALIAAVTMALVPALVVPLKIWTDRAGPLTSDTGYYPSGHTATAMVAYGGAALLLAPYTAPRRAWVMPAAAGVLTAATGIGLVLHGYHWPLDVLASGCLCELLLLLSSTGMRRSSSRTPRRRTGPS</sequence>
<feature type="transmembrane region" description="Helical" evidence="2">
    <location>
        <begin position="190"/>
        <end position="207"/>
    </location>
</feature>
<gene>
    <name evidence="4" type="ORF">OHV25_10755</name>
</gene>
<dbReference type="Gene3D" id="1.20.144.10">
    <property type="entry name" value="Phosphatidic acid phosphatase type 2/haloperoxidase"/>
    <property type="match status" value="1"/>
</dbReference>
<proteinExistence type="predicted"/>
<reference evidence="4" key="1">
    <citation type="submission" date="2022-10" db="EMBL/GenBank/DDBJ databases">
        <title>The complete genomes of actinobacterial strains from the NBC collection.</title>
        <authorList>
            <person name="Joergensen T.S."/>
            <person name="Alvarez Arevalo M."/>
            <person name="Sterndorff E.B."/>
            <person name="Faurdal D."/>
            <person name="Vuksanovic O."/>
            <person name="Mourched A.-S."/>
            <person name="Charusanti P."/>
            <person name="Shaw S."/>
            <person name="Blin K."/>
            <person name="Weber T."/>
        </authorList>
    </citation>
    <scope>NUCLEOTIDE SEQUENCE</scope>
    <source>
        <strain evidence="4">NBC_00060</strain>
    </source>
</reference>
<evidence type="ECO:0000256" key="2">
    <source>
        <dbReference type="SAM" id="Phobius"/>
    </source>
</evidence>
<feature type="transmembrane region" description="Helical" evidence="2">
    <location>
        <begin position="125"/>
        <end position="144"/>
    </location>
</feature>
<evidence type="ECO:0000313" key="4">
    <source>
        <dbReference type="EMBL" id="WTU40026.1"/>
    </source>
</evidence>
<dbReference type="SUPFAM" id="SSF48317">
    <property type="entry name" value="Acid phosphatase/Vanadium-dependent haloperoxidase"/>
    <property type="match status" value="1"/>
</dbReference>
<dbReference type="InterPro" id="IPR036938">
    <property type="entry name" value="PAP2/HPO_sf"/>
</dbReference>
<keyword evidence="2" id="KW-0472">Membrane</keyword>
<dbReference type="CDD" id="cd03392">
    <property type="entry name" value="PAP2_like_2"/>
    <property type="match status" value="1"/>
</dbReference>
<feature type="domain" description="Phosphatidic acid phosphatase type 2/haloperoxidase" evidence="3">
    <location>
        <begin position="162"/>
        <end position="260"/>
    </location>
</feature>
<dbReference type="Pfam" id="PF01569">
    <property type="entry name" value="PAP2"/>
    <property type="match status" value="1"/>
</dbReference>
<dbReference type="EMBL" id="CP108253">
    <property type="protein sequence ID" value="WTU40026.1"/>
    <property type="molecule type" value="Genomic_DNA"/>
</dbReference>
<feature type="region of interest" description="Disordered" evidence="1">
    <location>
        <begin position="1"/>
        <end position="69"/>
    </location>
</feature>
<feature type="transmembrane region" description="Helical" evidence="2">
    <location>
        <begin position="151"/>
        <end position="170"/>
    </location>
</feature>
<name>A0AAU2GW59_9ACTN</name>
<dbReference type="InterPro" id="IPR000326">
    <property type="entry name" value="PAP2/HPO"/>
</dbReference>
<feature type="transmembrane region" description="Helical" evidence="2">
    <location>
        <begin position="214"/>
        <end position="236"/>
    </location>
</feature>
<evidence type="ECO:0000256" key="1">
    <source>
        <dbReference type="SAM" id="MobiDB-lite"/>
    </source>
</evidence>